<evidence type="ECO:0000256" key="1">
    <source>
        <dbReference type="SAM" id="MobiDB-lite"/>
    </source>
</evidence>
<dbReference type="RefSeq" id="WP_102654487.1">
    <property type="nucleotide sequence ID" value="NZ_PNRF01000033.1"/>
</dbReference>
<dbReference type="SUPFAM" id="SSF103025">
    <property type="entry name" value="Folate-binding domain"/>
    <property type="match status" value="1"/>
</dbReference>
<organism evidence="3 4">
    <name type="scientific">Billgrantia endophytica</name>
    <dbReference type="NCBI Taxonomy" id="2033802"/>
    <lineage>
        <taxon>Bacteria</taxon>
        <taxon>Pseudomonadati</taxon>
        <taxon>Pseudomonadota</taxon>
        <taxon>Gammaproteobacteria</taxon>
        <taxon>Oceanospirillales</taxon>
        <taxon>Halomonadaceae</taxon>
        <taxon>Billgrantia</taxon>
    </lineage>
</organism>
<dbReference type="InterPro" id="IPR027266">
    <property type="entry name" value="TrmE/GcvT-like"/>
</dbReference>
<dbReference type="Pfam" id="PF01571">
    <property type="entry name" value="GCV_T"/>
    <property type="match status" value="1"/>
</dbReference>
<accession>A0A2N7TZP3</accession>
<dbReference type="Gene3D" id="3.30.1360.120">
    <property type="entry name" value="Probable tRNA modification gtpase trme, domain 1"/>
    <property type="match status" value="1"/>
</dbReference>
<dbReference type="AlphaFoldDB" id="A0A2N7TZP3"/>
<gene>
    <name evidence="3" type="ORF">C1H69_16510</name>
</gene>
<dbReference type="EMBL" id="PNRF01000033">
    <property type="protein sequence ID" value="PMR73654.1"/>
    <property type="molecule type" value="Genomic_DNA"/>
</dbReference>
<evidence type="ECO:0000259" key="2">
    <source>
        <dbReference type="Pfam" id="PF01571"/>
    </source>
</evidence>
<sequence length="226" mass="24422">MTTPNDVLPPARSPLQHLHETAPASNVTPAEARARLTHCALLDLSALPRVGFRGAQAGDYLRERGYRLPERPNLALAQDDGSWAARLSATEYLLLGSLADAGARIAAEETAWRQGARACYLQPRHDSHAWLTLSGHRAPAVMAKLCGVDLSPAAFPTGRVAQTSVARLNAIVVNVGDDGMTRFHLLFDSASACYLWPVLLDAMQEFEGESLGAEALLGFVRKVDER</sequence>
<feature type="region of interest" description="Disordered" evidence="1">
    <location>
        <begin position="1"/>
        <end position="27"/>
    </location>
</feature>
<evidence type="ECO:0000313" key="4">
    <source>
        <dbReference type="Proteomes" id="UP000235803"/>
    </source>
</evidence>
<feature type="domain" description="GCVT N-terminal" evidence="2">
    <location>
        <begin position="84"/>
        <end position="216"/>
    </location>
</feature>
<keyword evidence="4" id="KW-1185">Reference proteome</keyword>
<protein>
    <submittedName>
        <fullName evidence="3">Sarcosine oxidase</fullName>
    </submittedName>
</protein>
<evidence type="ECO:0000313" key="3">
    <source>
        <dbReference type="EMBL" id="PMR73654.1"/>
    </source>
</evidence>
<reference evidence="3 4" key="1">
    <citation type="submission" date="2018-01" db="EMBL/GenBank/DDBJ databases">
        <title>Halomonas endophytica sp. nov., isolated from storage liquid in the stems of Populus euphratica.</title>
        <authorList>
            <person name="Chen C."/>
        </authorList>
    </citation>
    <scope>NUCLEOTIDE SEQUENCE [LARGE SCALE GENOMIC DNA]</scope>
    <source>
        <strain evidence="3 4">MC28</strain>
    </source>
</reference>
<comment type="caution">
    <text evidence="3">The sequence shown here is derived from an EMBL/GenBank/DDBJ whole genome shotgun (WGS) entry which is preliminary data.</text>
</comment>
<dbReference type="InterPro" id="IPR006222">
    <property type="entry name" value="GCVT_N"/>
</dbReference>
<proteinExistence type="predicted"/>
<name>A0A2N7TZP3_9GAMM</name>
<dbReference type="Proteomes" id="UP000235803">
    <property type="component" value="Unassembled WGS sequence"/>
</dbReference>
<dbReference type="OrthoDB" id="9179874at2"/>